<evidence type="ECO:0000256" key="7">
    <source>
        <dbReference type="SAM" id="Phobius"/>
    </source>
</evidence>
<dbReference type="Pfam" id="PF03631">
    <property type="entry name" value="Virul_fac_BrkB"/>
    <property type="match status" value="1"/>
</dbReference>
<gene>
    <name evidence="8" type="ORF">GCM10023320_01710</name>
</gene>
<evidence type="ECO:0000256" key="5">
    <source>
        <dbReference type="ARBA" id="ARBA00023136"/>
    </source>
</evidence>
<sequence length="293" mass="30770">MFCREELVRRLGGWFPVRVAARYVAIGGYDRALALTTQVFVALVPMLIVVATAVPDRDRPATGDLLVDRLQLSGSAAADLQLLMQRPPGATEPVTLLSAALLVVSIIGFTRTLQRTYQAAWLLPAQGLRGFVHGLLGAGALVAEVVLVLLIGLLVDGFRGAALVAVAVNLVLSVLLWWPVQRLLLGGRVTWRQLLPGAVLAGTGQVVVVTLSGAYLQAAIETQAARYGLIGVAFVLVSWMVVLGLLLVLGAALGAEAAHDPHSPPVPAVGERVPECGTKPTPQGAGRRRSVDG</sequence>
<feature type="transmembrane region" description="Helical" evidence="7">
    <location>
        <begin position="134"/>
        <end position="155"/>
    </location>
</feature>
<keyword evidence="5 7" id="KW-0472">Membrane</keyword>
<protein>
    <recommendedName>
        <fullName evidence="10">YihY family inner membrane protein</fullName>
    </recommendedName>
</protein>
<evidence type="ECO:0000256" key="6">
    <source>
        <dbReference type="SAM" id="MobiDB-lite"/>
    </source>
</evidence>
<evidence type="ECO:0000256" key="2">
    <source>
        <dbReference type="ARBA" id="ARBA00022475"/>
    </source>
</evidence>
<dbReference type="Proteomes" id="UP001500804">
    <property type="component" value="Unassembled WGS sequence"/>
</dbReference>
<comment type="caution">
    <text evidence="8">The sequence shown here is derived from an EMBL/GenBank/DDBJ whole genome shotgun (WGS) entry which is preliminary data.</text>
</comment>
<evidence type="ECO:0008006" key="10">
    <source>
        <dbReference type="Google" id="ProtNLM"/>
    </source>
</evidence>
<keyword evidence="4 7" id="KW-1133">Transmembrane helix</keyword>
<feature type="transmembrane region" description="Helical" evidence="7">
    <location>
        <begin position="198"/>
        <end position="216"/>
    </location>
</feature>
<proteinExistence type="predicted"/>
<feature type="transmembrane region" description="Helical" evidence="7">
    <location>
        <begin position="228"/>
        <end position="253"/>
    </location>
</feature>
<keyword evidence="9" id="KW-1185">Reference proteome</keyword>
<feature type="transmembrane region" description="Helical" evidence="7">
    <location>
        <begin position="161"/>
        <end position="178"/>
    </location>
</feature>
<accession>A0ABP9NC58</accession>
<comment type="subcellular location">
    <subcellularLocation>
        <location evidence="1">Cell membrane</location>
        <topology evidence="1">Multi-pass membrane protein</topology>
    </subcellularLocation>
</comment>
<dbReference type="InterPro" id="IPR017039">
    <property type="entry name" value="Virul_fac_BrkB"/>
</dbReference>
<feature type="transmembrane region" description="Helical" evidence="7">
    <location>
        <begin position="32"/>
        <end position="54"/>
    </location>
</feature>
<keyword evidence="2" id="KW-1003">Cell membrane</keyword>
<dbReference type="EMBL" id="BAABJO010000001">
    <property type="protein sequence ID" value="GAA5110195.1"/>
    <property type="molecule type" value="Genomic_DNA"/>
</dbReference>
<evidence type="ECO:0000313" key="8">
    <source>
        <dbReference type="EMBL" id="GAA5110195.1"/>
    </source>
</evidence>
<evidence type="ECO:0000313" key="9">
    <source>
        <dbReference type="Proteomes" id="UP001500804"/>
    </source>
</evidence>
<keyword evidence="3 7" id="KW-0812">Transmembrane</keyword>
<organism evidence="8 9">
    <name type="scientific">Pseudonocardia adelaidensis</name>
    <dbReference type="NCBI Taxonomy" id="648754"/>
    <lineage>
        <taxon>Bacteria</taxon>
        <taxon>Bacillati</taxon>
        <taxon>Actinomycetota</taxon>
        <taxon>Actinomycetes</taxon>
        <taxon>Pseudonocardiales</taxon>
        <taxon>Pseudonocardiaceae</taxon>
        <taxon>Pseudonocardia</taxon>
    </lineage>
</organism>
<name>A0ABP9NC58_9PSEU</name>
<feature type="region of interest" description="Disordered" evidence="6">
    <location>
        <begin position="258"/>
        <end position="293"/>
    </location>
</feature>
<evidence type="ECO:0000256" key="3">
    <source>
        <dbReference type="ARBA" id="ARBA00022692"/>
    </source>
</evidence>
<reference evidence="9" key="1">
    <citation type="journal article" date="2019" name="Int. J. Syst. Evol. Microbiol.">
        <title>The Global Catalogue of Microorganisms (GCM) 10K type strain sequencing project: providing services to taxonomists for standard genome sequencing and annotation.</title>
        <authorList>
            <consortium name="The Broad Institute Genomics Platform"/>
            <consortium name="The Broad Institute Genome Sequencing Center for Infectious Disease"/>
            <person name="Wu L."/>
            <person name="Ma J."/>
        </authorList>
    </citation>
    <scope>NUCLEOTIDE SEQUENCE [LARGE SCALE GENOMIC DNA]</scope>
    <source>
        <strain evidence="9">JCM 18302</strain>
    </source>
</reference>
<evidence type="ECO:0000256" key="1">
    <source>
        <dbReference type="ARBA" id="ARBA00004651"/>
    </source>
</evidence>
<evidence type="ECO:0000256" key="4">
    <source>
        <dbReference type="ARBA" id="ARBA00022989"/>
    </source>
</evidence>